<evidence type="ECO:0008006" key="3">
    <source>
        <dbReference type="Google" id="ProtNLM"/>
    </source>
</evidence>
<dbReference type="EMBL" id="PUIA01000051">
    <property type="protein sequence ID" value="PQO28079.1"/>
    <property type="molecule type" value="Genomic_DNA"/>
</dbReference>
<evidence type="ECO:0000313" key="1">
    <source>
        <dbReference type="EMBL" id="PQO28079.1"/>
    </source>
</evidence>
<dbReference type="Proteomes" id="UP000240009">
    <property type="component" value="Unassembled WGS sequence"/>
</dbReference>
<evidence type="ECO:0000313" key="2">
    <source>
        <dbReference type="Proteomes" id="UP000240009"/>
    </source>
</evidence>
<organism evidence="1 2">
    <name type="scientific">Blastopirellula marina</name>
    <dbReference type="NCBI Taxonomy" id="124"/>
    <lineage>
        <taxon>Bacteria</taxon>
        <taxon>Pseudomonadati</taxon>
        <taxon>Planctomycetota</taxon>
        <taxon>Planctomycetia</taxon>
        <taxon>Pirellulales</taxon>
        <taxon>Pirellulaceae</taxon>
        <taxon>Blastopirellula</taxon>
    </lineage>
</organism>
<name>A0A2S8F7E1_9BACT</name>
<protein>
    <recommendedName>
        <fullName evidence="3">HNH endonuclease</fullName>
    </recommendedName>
</protein>
<accession>A0A2S8F7E1</accession>
<proteinExistence type="predicted"/>
<comment type="caution">
    <text evidence="1">The sequence shown here is derived from an EMBL/GenBank/DDBJ whole genome shotgun (WGS) entry which is preliminary data.</text>
</comment>
<dbReference type="AlphaFoldDB" id="A0A2S8F7E1"/>
<sequence length="96" mass="11429">MSKYEDYLGSDEWRAIRRAKVQQAAGRCERCSANDCQEDRGDHMHHLTYAHIYDEANHMDDLMLVCKECHEYLHGRRLEDPANMTFADILRRMNRL</sequence>
<gene>
    <name evidence="1" type="ORF">C5Y96_17050</name>
</gene>
<reference evidence="1 2" key="1">
    <citation type="submission" date="2018-02" db="EMBL/GenBank/DDBJ databases">
        <title>Comparative genomes isolates from brazilian mangrove.</title>
        <authorList>
            <person name="Araujo J.E."/>
            <person name="Taketani R.G."/>
            <person name="Silva M.C.P."/>
            <person name="Loureco M.V."/>
            <person name="Andreote F.D."/>
        </authorList>
    </citation>
    <scope>NUCLEOTIDE SEQUENCE [LARGE SCALE GENOMIC DNA]</scope>
    <source>
        <strain evidence="1 2">HEX-2 MGV</strain>
    </source>
</reference>